<dbReference type="AlphaFoldDB" id="E1JU30"/>
<evidence type="ECO:0000313" key="6">
    <source>
        <dbReference type="EMBL" id="EFL51960.1"/>
    </source>
</evidence>
<dbReference type="Pfam" id="PF09972">
    <property type="entry name" value="DUF2207"/>
    <property type="match status" value="1"/>
</dbReference>
<feature type="transmembrane region" description="Helical" evidence="2">
    <location>
        <begin position="239"/>
        <end position="259"/>
    </location>
</feature>
<feature type="transmembrane region" description="Helical" evidence="2">
    <location>
        <begin position="447"/>
        <end position="471"/>
    </location>
</feature>
<organism evidence="6 7">
    <name type="scientific">Solidesulfovibrio fructosivorans JJ]</name>
    <dbReference type="NCBI Taxonomy" id="596151"/>
    <lineage>
        <taxon>Bacteria</taxon>
        <taxon>Pseudomonadati</taxon>
        <taxon>Thermodesulfobacteriota</taxon>
        <taxon>Desulfovibrionia</taxon>
        <taxon>Desulfovibrionales</taxon>
        <taxon>Desulfovibrionaceae</taxon>
        <taxon>Solidesulfovibrio</taxon>
    </lineage>
</organism>
<name>E1JU30_SOLFR</name>
<proteinExistence type="predicted"/>
<keyword evidence="2" id="KW-0812">Transmembrane</keyword>
<dbReference type="Proteomes" id="UP000006250">
    <property type="component" value="Unassembled WGS sequence"/>
</dbReference>
<feature type="domain" description="DUF2207" evidence="4">
    <location>
        <begin position="31"/>
        <end position="220"/>
    </location>
</feature>
<comment type="caution">
    <text evidence="6">The sequence shown here is derived from an EMBL/GenBank/DDBJ whole genome shotgun (WGS) entry which is preliminary data.</text>
</comment>
<feature type="domain" description="Predicted membrane protein YciQ-like C-terminal" evidence="5">
    <location>
        <begin position="451"/>
        <end position="559"/>
    </location>
</feature>
<keyword evidence="2" id="KW-0472">Membrane</keyword>
<evidence type="ECO:0000256" key="1">
    <source>
        <dbReference type="SAM" id="MobiDB-lite"/>
    </source>
</evidence>
<feature type="region of interest" description="Disordered" evidence="1">
    <location>
        <begin position="608"/>
        <end position="632"/>
    </location>
</feature>
<feature type="chain" id="PRO_5003147936" description="DUF2207 domain-containing protein" evidence="3">
    <location>
        <begin position="26"/>
        <end position="632"/>
    </location>
</feature>
<evidence type="ECO:0000259" key="5">
    <source>
        <dbReference type="Pfam" id="PF20990"/>
    </source>
</evidence>
<evidence type="ECO:0000256" key="2">
    <source>
        <dbReference type="SAM" id="Phobius"/>
    </source>
</evidence>
<reference evidence="6 7" key="1">
    <citation type="submission" date="2010-08" db="EMBL/GenBank/DDBJ databases">
        <title>The draft genome of Desulfovibrio fructosovorans JJ.</title>
        <authorList>
            <consortium name="US DOE Joint Genome Institute (JGI-PGF)"/>
            <person name="Lucas S."/>
            <person name="Copeland A."/>
            <person name="Lapidus A."/>
            <person name="Cheng J.-F."/>
            <person name="Bruce D."/>
            <person name="Goodwin L."/>
            <person name="Pitluck S."/>
            <person name="Land M.L."/>
            <person name="Hauser L."/>
            <person name="Chang Y.-J."/>
            <person name="Jeffries C."/>
            <person name="Wall J.D."/>
            <person name="Stahl D.A."/>
            <person name="Arkin A.P."/>
            <person name="Dehal P."/>
            <person name="Stolyar S.M."/>
            <person name="Hazen T.C."/>
            <person name="Woyke T.J."/>
        </authorList>
    </citation>
    <scope>NUCLEOTIDE SEQUENCE [LARGE SCALE GENOMIC DNA]</scope>
    <source>
        <strain evidence="6 7">JJ</strain>
    </source>
</reference>
<dbReference type="EMBL" id="AECZ01000006">
    <property type="protein sequence ID" value="EFL51960.1"/>
    <property type="molecule type" value="Genomic_DNA"/>
</dbReference>
<gene>
    <name evidence="6" type="ORF">DesfrDRAFT_1129</name>
</gene>
<accession>E1JU30</accession>
<dbReference type="RefSeq" id="WP_005991927.1">
    <property type="nucleotide sequence ID" value="NZ_AECZ01000006.1"/>
</dbReference>
<keyword evidence="2" id="KW-1133">Transmembrane helix</keyword>
<keyword evidence="7" id="KW-1185">Reference proteome</keyword>
<feature type="transmembrane region" description="Helical" evidence="2">
    <location>
        <begin position="386"/>
        <end position="404"/>
    </location>
</feature>
<dbReference type="Pfam" id="PF20990">
    <property type="entry name" value="DUF2207_C"/>
    <property type="match status" value="1"/>
</dbReference>
<feature type="compositionally biased region" description="Gly residues" evidence="1">
    <location>
        <begin position="612"/>
        <end position="632"/>
    </location>
</feature>
<feature type="transmembrane region" description="Helical" evidence="2">
    <location>
        <begin position="410"/>
        <end position="435"/>
    </location>
</feature>
<feature type="transmembrane region" description="Helical" evidence="2">
    <location>
        <begin position="477"/>
        <end position="497"/>
    </location>
</feature>
<sequence length="632" mass="67173" precursor="true">MNTRRILLCAAILTFFAAGVTVARADTPSERILSFDSRIVIAPDAALTVTETIEAQTAGKTIRHGLVREFPTRYRAPGGKTVTVGFKVLSVSRDGHKEAYHIRDVSNGKKVYMGQKDALLPPGRHTYVLTYRTDGQVGQFPEFDELYWNVTGNGWRLPIDAATAAIVLPEGATVTRYAAYTGRQGKKGRDYTAQKAPGMMTFATTAPLPPGEGLTVAVAFPKGFVHPPSTTKRLLTAPAFLTAALGLLLVTAYFLFVWWKVGRDPRQGILIPLFAPPNDMSAPGTRYVRRMGFDDKTFAAGLVQMAVEGGLVIERVKRVYVLTRGQKDFPGGSWQGAVSQKLLGAADSIRLERANHATLKAARKSLRTSLELAYRGKLFHANRPQFFLGVALSAGVMALTAKLADEPAAAGAMIAFLCVWTFGAAVTTFRWIAALGQAKNRPRFRTIGGAIILTLFAIPMWIAAVFIAGLLSTAVSIPAAVALAAIGGMNAVFWQLLKAPTPEGRRVMDAIEGFRLYLAVGEKERLELLNPPDRTVELFERYLPYALALGVENAWAAQFKDALARAEAAGSAPIWYTGQSWSSLGSSDFASGFADGFSSAISAASSAPGSSSGSGGGGSSGGGGGGGGGGGW</sequence>
<protein>
    <recommendedName>
        <fullName evidence="8">DUF2207 domain-containing protein</fullName>
    </recommendedName>
</protein>
<evidence type="ECO:0000313" key="7">
    <source>
        <dbReference type="Proteomes" id="UP000006250"/>
    </source>
</evidence>
<dbReference type="OrthoDB" id="9767603at2"/>
<dbReference type="STRING" id="596151.DesfrDRAFT_1129"/>
<dbReference type="InterPro" id="IPR018702">
    <property type="entry name" value="DUF2207"/>
</dbReference>
<evidence type="ECO:0000259" key="4">
    <source>
        <dbReference type="Pfam" id="PF09972"/>
    </source>
</evidence>
<evidence type="ECO:0000256" key="3">
    <source>
        <dbReference type="SAM" id="SignalP"/>
    </source>
</evidence>
<dbReference type="InterPro" id="IPR048389">
    <property type="entry name" value="YciQ-like_C"/>
</dbReference>
<keyword evidence="3" id="KW-0732">Signal</keyword>
<dbReference type="eggNOG" id="COG4907">
    <property type="taxonomic scope" value="Bacteria"/>
</dbReference>
<evidence type="ECO:0008006" key="8">
    <source>
        <dbReference type="Google" id="ProtNLM"/>
    </source>
</evidence>
<feature type="signal peptide" evidence="3">
    <location>
        <begin position="1"/>
        <end position="25"/>
    </location>
</feature>